<reference evidence="2 3" key="1">
    <citation type="journal article" date="2010" name="Nature">
        <title>Genome sequencing and analysis of the model grass Brachypodium distachyon.</title>
        <authorList>
            <consortium name="International Brachypodium Initiative"/>
        </authorList>
    </citation>
    <scope>NUCLEOTIDE SEQUENCE [LARGE SCALE GENOMIC DNA]</scope>
    <source>
        <strain evidence="2 3">Bd21</strain>
    </source>
</reference>
<dbReference type="PANTHER" id="PTHR44586">
    <property type="entry name" value="F-BOX DOMAIN CONTAINING PROTEIN, EXPRESSED"/>
    <property type="match status" value="1"/>
</dbReference>
<keyword evidence="4" id="KW-1185">Reference proteome</keyword>
<dbReference type="Proteomes" id="UP000008810">
    <property type="component" value="Chromosome 4"/>
</dbReference>
<protein>
    <recommendedName>
        <fullName evidence="1">KIB1-4 beta-propeller domain-containing protein</fullName>
    </recommendedName>
</protein>
<proteinExistence type="predicted"/>
<sequence length="320" mass="35999">MAIVTAAVSPELPQDILMDIFALLEIPDLVRAGSLSLLALQLAGESVACLYSLAEKRVYKLTLPDPPIRSRLLIGSCQGLLVTVDERSEMQIVNPVTGEQVDVPSVITIEQVKPIYDDSDAIAEYLYSRHTAKELSFARVGDDSRWTWLPPRLHYEDCVYKDGQLYAVNYDGEIDVYDLSGPAVPMKKVLGMTDAITYSCMYIVQAPWGGLLQVWRSYEDYELEPEPGEIVFWNTGKFEIYEIDTAGGKQYPALKANHAYFTDDSYFWTIGYENNGRDMGILSLNNGIKEELVSPQLWSDFPAPVWITLNLRMMNSALNK</sequence>
<evidence type="ECO:0000313" key="2">
    <source>
        <dbReference type="EMBL" id="PNT63424.1"/>
    </source>
</evidence>
<dbReference type="OrthoDB" id="723086at2759"/>
<dbReference type="EnsemblPlants" id="PNT63424">
    <property type="protein sequence ID" value="PNT63424"/>
    <property type="gene ID" value="BRADI_4g15380v3"/>
</dbReference>
<feature type="domain" description="KIB1-4 beta-propeller" evidence="1">
    <location>
        <begin position="50"/>
        <end position="246"/>
    </location>
</feature>
<reference evidence="3" key="3">
    <citation type="submission" date="2018-08" db="UniProtKB">
        <authorList>
            <consortium name="EnsemblPlants"/>
        </authorList>
    </citation>
    <scope>IDENTIFICATION</scope>
    <source>
        <strain evidence="3">cv. Bd21</strain>
    </source>
</reference>
<dbReference type="EMBL" id="CM000883">
    <property type="protein sequence ID" value="PNT63424.1"/>
    <property type="molecule type" value="Genomic_DNA"/>
</dbReference>
<reference evidence="2" key="2">
    <citation type="submission" date="2017-06" db="EMBL/GenBank/DDBJ databases">
        <title>WGS assembly of Brachypodium distachyon.</title>
        <authorList>
            <consortium name="The International Brachypodium Initiative"/>
            <person name="Lucas S."/>
            <person name="Harmon-Smith M."/>
            <person name="Lail K."/>
            <person name="Tice H."/>
            <person name="Grimwood J."/>
            <person name="Bruce D."/>
            <person name="Barry K."/>
            <person name="Shu S."/>
            <person name="Lindquist E."/>
            <person name="Wang M."/>
            <person name="Pitluck S."/>
            <person name="Vogel J.P."/>
            <person name="Garvin D.F."/>
            <person name="Mockler T.C."/>
            <person name="Schmutz J."/>
            <person name="Rokhsar D."/>
            <person name="Bevan M.W."/>
        </authorList>
    </citation>
    <scope>NUCLEOTIDE SEQUENCE</scope>
    <source>
        <strain evidence="2">Bd21</strain>
    </source>
</reference>
<dbReference type="PANTHER" id="PTHR44586:SF21">
    <property type="entry name" value="F-BOX DOMAIN-CONTAINING PROTEIN"/>
    <property type="match status" value="1"/>
</dbReference>
<organism evidence="2">
    <name type="scientific">Brachypodium distachyon</name>
    <name type="common">Purple false brome</name>
    <name type="synonym">Trachynia distachya</name>
    <dbReference type="NCBI Taxonomy" id="15368"/>
    <lineage>
        <taxon>Eukaryota</taxon>
        <taxon>Viridiplantae</taxon>
        <taxon>Streptophyta</taxon>
        <taxon>Embryophyta</taxon>
        <taxon>Tracheophyta</taxon>
        <taxon>Spermatophyta</taxon>
        <taxon>Magnoliopsida</taxon>
        <taxon>Liliopsida</taxon>
        <taxon>Poales</taxon>
        <taxon>Poaceae</taxon>
        <taxon>BOP clade</taxon>
        <taxon>Pooideae</taxon>
        <taxon>Stipodae</taxon>
        <taxon>Brachypodieae</taxon>
        <taxon>Brachypodium</taxon>
    </lineage>
</organism>
<name>A0A2K2CN13_BRADI</name>
<dbReference type="Pfam" id="PF03478">
    <property type="entry name" value="Beta-prop_KIB1-4"/>
    <property type="match status" value="1"/>
</dbReference>
<dbReference type="InterPro" id="IPR005174">
    <property type="entry name" value="KIB1-4_b-propeller"/>
</dbReference>
<gene>
    <name evidence="2" type="ORF">BRADI_4g15380v3</name>
</gene>
<evidence type="ECO:0000259" key="1">
    <source>
        <dbReference type="Pfam" id="PF03478"/>
    </source>
</evidence>
<dbReference type="AlphaFoldDB" id="A0A2K2CN13"/>
<evidence type="ECO:0000313" key="4">
    <source>
        <dbReference type="Proteomes" id="UP000008810"/>
    </source>
</evidence>
<dbReference type="InParanoid" id="A0A2K2CN13"/>
<evidence type="ECO:0000313" key="3">
    <source>
        <dbReference type="EnsemblPlants" id="PNT63424"/>
    </source>
</evidence>
<dbReference type="Gramene" id="PNT63424">
    <property type="protein sequence ID" value="PNT63424"/>
    <property type="gene ID" value="BRADI_4g15380v3"/>
</dbReference>
<accession>A0A2K2CN13</accession>
<dbReference type="SUPFAM" id="SSF82171">
    <property type="entry name" value="DPP6 N-terminal domain-like"/>
    <property type="match status" value="1"/>
</dbReference>